<dbReference type="KEGG" id="mrr:Moror_9983"/>
<sequence length="572" mass="62744">MGRQATLLRVSFLVLVFPLFGWAVSTRSPSVLDAKQNVTYEGVLVNGVEKFLNIPYAQDTSGERRFSNPEPFVSPSNVSIYDARKAGPSCPQPPLDLSNQSEDCLRLKVVRPKGVQRGDKLPVMAWIYGGGLYTGSMDDGLYEPDELILQSVDNGLPVIFVAMNYRLSIFGFALSDALRANNSLNVGLKDQRLALEWVQEHIEFFGGDPDRILTCIVGLSVGIQILAYGGSKPVPFHAGIMESTALEPTSTSNFTITAYNEVANLTGCDTFGDPQSVETLACMRALPLENLLNFTIIQHDSTSDQNDGDIYLPTVDDDFLPLASSELVRQGLLPKIPVIIGWTEDDAVPFTNNSIQTPSDTYDFIHLFWKGLTNDSIASILSLYPSADFNPNPSANLSSEFYRSAQIFRDILFTCPSFYLGGAMAAKYYADNEVPEVYYYIQNQTILSADLGIVHTSELAYVFGNFSFYNDTGDVHLTKGDVELRNRETRTWSGFANTGQPSLDGKETLEGWGPAYGIGDAMMDASVYVIGGPDSGLSSLEGVGAKEAVAKQKLKERCGFFNSPEVIEQLQY</sequence>
<proteinExistence type="predicted"/>
<dbReference type="SUPFAM" id="SSF53474">
    <property type="entry name" value="alpha/beta-Hydrolases"/>
    <property type="match status" value="1"/>
</dbReference>
<dbReference type="HOGENOM" id="CLU_006586_10_4_1"/>
<evidence type="ECO:0000313" key="3">
    <source>
        <dbReference type="EMBL" id="ESK85605.1"/>
    </source>
</evidence>
<dbReference type="EMBL" id="AWSO01001045">
    <property type="protein sequence ID" value="ESK85605.1"/>
    <property type="molecule type" value="Genomic_DNA"/>
</dbReference>
<dbReference type="Pfam" id="PF00135">
    <property type="entry name" value="COesterase"/>
    <property type="match status" value="1"/>
</dbReference>
<accession>V2WZL0</accession>
<feature type="chain" id="PRO_5015638177" evidence="1">
    <location>
        <begin position="24"/>
        <end position="572"/>
    </location>
</feature>
<dbReference type="InterPro" id="IPR050309">
    <property type="entry name" value="Type-B_Carboxylest/Lipase"/>
</dbReference>
<protein>
    <submittedName>
        <fullName evidence="3">Carboxylesterase family protein</fullName>
    </submittedName>
</protein>
<dbReference type="Proteomes" id="UP000017559">
    <property type="component" value="Unassembled WGS sequence"/>
</dbReference>
<feature type="domain" description="Carboxylesterase type B" evidence="2">
    <location>
        <begin position="47"/>
        <end position="514"/>
    </location>
</feature>
<reference evidence="3 4" key="1">
    <citation type="journal article" date="2014" name="BMC Genomics">
        <title>Genome and secretome analysis of the hemibiotrophic fungal pathogen, Moniliophthora roreri, which causes frosty pod rot disease of cacao: mechanisms of the biotrophic and necrotrophic phases.</title>
        <authorList>
            <person name="Meinhardt L.W."/>
            <person name="Costa G.G.L."/>
            <person name="Thomazella D.P.T."/>
            <person name="Teixeira P.J.P.L."/>
            <person name="Carazzolle M.F."/>
            <person name="Schuster S.C."/>
            <person name="Carlson J.E."/>
            <person name="Guiltinan M.J."/>
            <person name="Mieczkowski P."/>
            <person name="Farmer A."/>
            <person name="Ramaraj T."/>
            <person name="Crozier J."/>
            <person name="Davis R.E."/>
            <person name="Shao J."/>
            <person name="Melnick R.L."/>
            <person name="Pereira G.A.G."/>
            <person name="Bailey B.A."/>
        </authorList>
    </citation>
    <scope>NUCLEOTIDE SEQUENCE [LARGE SCALE GENOMIC DNA]</scope>
    <source>
        <strain evidence="3 4">MCA 2997</strain>
    </source>
</reference>
<keyword evidence="1" id="KW-0732">Signal</keyword>
<dbReference type="OrthoDB" id="408631at2759"/>
<dbReference type="Gene3D" id="3.40.50.1820">
    <property type="entry name" value="alpha/beta hydrolase"/>
    <property type="match status" value="1"/>
</dbReference>
<name>V2WZL0_MONRO</name>
<dbReference type="InterPro" id="IPR002018">
    <property type="entry name" value="CarbesteraseB"/>
</dbReference>
<dbReference type="PANTHER" id="PTHR11559">
    <property type="entry name" value="CARBOXYLESTERASE"/>
    <property type="match status" value="1"/>
</dbReference>
<dbReference type="InterPro" id="IPR029058">
    <property type="entry name" value="AB_hydrolase_fold"/>
</dbReference>
<keyword evidence="4" id="KW-1185">Reference proteome</keyword>
<evidence type="ECO:0000259" key="2">
    <source>
        <dbReference type="Pfam" id="PF00135"/>
    </source>
</evidence>
<comment type="caution">
    <text evidence="3">The sequence shown here is derived from an EMBL/GenBank/DDBJ whole genome shotgun (WGS) entry which is preliminary data.</text>
</comment>
<feature type="signal peptide" evidence="1">
    <location>
        <begin position="1"/>
        <end position="23"/>
    </location>
</feature>
<evidence type="ECO:0000256" key="1">
    <source>
        <dbReference type="SAM" id="SignalP"/>
    </source>
</evidence>
<dbReference type="AlphaFoldDB" id="V2WZL0"/>
<evidence type="ECO:0000313" key="4">
    <source>
        <dbReference type="Proteomes" id="UP000017559"/>
    </source>
</evidence>
<organism evidence="3 4">
    <name type="scientific">Moniliophthora roreri (strain MCA 2997)</name>
    <name type="common">Cocoa frosty pod rot fungus</name>
    <name type="synonym">Crinipellis roreri</name>
    <dbReference type="NCBI Taxonomy" id="1381753"/>
    <lineage>
        <taxon>Eukaryota</taxon>
        <taxon>Fungi</taxon>
        <taxon>Dikarya</taxon>
        <taxon>Basidiomycota</taxon>
        <taxon>Agaricomycotina</taxon>
        <taxon>Agaricomycetes</taxon>
        <taxon>Agaricomycetidae</taxon>
        <taxon>Agaricales</taxon>
        <taxon>Marasmiineae</taxon>
        <taxon>Marasmiaceae</taxon>
        <taxon>Moniliophthora</taxon>
    </lineage>
</organism>
<gene>
    <name evidence="3" type="ORF">Moror_9983</name>
</gene>